<evidence type="ECO:0000256" key="5">
    <source>
        <dbReference type="SAM" id="MobiDB-lite"/>
    </source>
</evidence>
<dbReference type="GO" id="GO:0032543">
    <property type="term" value="P:mitochondrial translation"/>
    <property type="evidence" value="ECO:0007669"/>
    <property type="project" value="TreeGrafter"/>
</dbReference>
<dbReference type="Gene3D" id="3.30.70.870">
    <property type="entry name" value="Elongation Factor G (Translational Gtpase), domain 3"/>
    <property type="match status" value="1"/>
</dbReference>
<evidence type="ECO:0000256" key="3">
    <source>
        <dbReference type="ARBA" id="ARBA00023128"/>
    </source>
</evidence>
<feature type="domain" description="Tr-type G" evidence="6">
    <location>
        <begin position="58"/>
        <end position="349"/>
    </location>
</feature>
<dbReference type="SUPFAM" id="SSF52540">
    <property type="entry name" value="P-loop containing nucleoside triphosphate hydrolases"/>
    <property type="match status" value="1"/>
</dbReference>
<dbReference type="PRINTS" id="PR00315">
    <property type="entry name" value="ELONGATNFCT"/>
</dbReference>
<dbReference type="InterPro" id="IPR005225">
    <property type="entry name" value="Small_GTP-bd"/>
</dbReference>
<dbReference type="Pfam" id="PF00009">
    <property type="entry name" value="GTP_EFTU"/>
    <property type="match status" value="1"/>
</dbReference>
<dbReference type="GO" id="GO:0005525">
    <property type="term" value="F:GTP binding"/>
    <property type="evidence" value="ECO:0007669"/>
    <property type="project" value="UniProtKB-KW"/>
</dbReference>
<dbReference type="Pfam" id="PF14492">
    <property type="entry name" value="EFG_III"/>
    <property type="match status" value="1"/>
</dbReference>
<feature type="compositionally biased region" description="Low complexity" evidence="5">
    <location>
        <begin position="783"/>
        <end position="799"/>
    </location>
</feature>
<keyword evidence="8" id="KW-1185">Reference proteome</keyword>
<dbReference type="Gene3D" id="2.40.30.10">
    <property type="entry name" value="Translation factors"/>
    <property type="match status" value="1"/>
</dbReference>
<gene>
    <name evidence="7" type="ORF">C8A04DRAFT_13278</name>
</gene>
<keyword evidence="4" id="KW-0342">GTP-binding</keyword>
<dbReference type="Pfam" id="PF22042">
    <property type="entry name" value="EF-G_D2"/>
    <property type="match status" value="1"/>
</dbReference>
<dbReference type="Gene3D" id="3.30.70.240">
    <property type="match status" value="1"/>
</dbReference>
<dbReference type="PROSITE" id="PS51722">
    <property type="entry name" value="G_TR_2"/>
    <property type="match status" value="1"/>
</dbReference>
<dbReference type="GO" id="GO:0032790">
    <property type="term" value="P:ribosome disassembly"/>
    <property type="evidence" value="ECO:0007669"/>
    <property type="project" value="TreeGrafter"/>
</dbReference>
<dbReference type="Gene3D" id="3.40.50.300">
    <property type="entry name" value="P-loop containing nucleotide triphosphate hydrolases"/>
    <property type="match status" value="1"/>
</dbReference>
<evidence type="ECO:0000259" key="6">
    <source>
        <dbReference type="PROSITE" id="PS51722"/>
    </source>
</evidence>
<dbReference type="FunFam" id="3.40.50.300:FF:000514">
    <property type="entry name" value="Ribosome-releasing factor 2, mitochondrial"/>
    <property type="match status" value="1"/>
</dbReference>
<dbReference type="RefSeq" id="XP_062635740.1">
    <property type="nucleotide sequence ID" value="XM_062777649.1"/>
</dbReference>
<dbReference type="InterPro" id="IPR009022">
    <property type="entry name" value="EFG_III"/>
</dbReference>
<organism evidence="7 8">
    <name type="scientific">Dichotomopilus funicola</name>
    <dbReference type="NCBI Taxonomy" id="1934379"/>
    <lineage>
        <taxon>Eukaryota</taxon>
        <taxon>Fungi</taxon>
        <taxon>Dikarya</taxon>
        <taxon>Ascomycota</taxon>
        <taxon>Pezizomycotina</taxon>
        <taxon>Sordariomycetes</taxon>
        <taxon>Sordariomycetidae</taxon>
        <taxon>Sordariales</taxon>
        <taxon>Chaetomiaceae</taxon>
        <taxon>Dichotomopilus</taxon>
    </lineage>
</organism>
<protein>
    <submittedName>
        <fullName evidence="7">P-loop containing nucleoside triphosphate hydrolase protein</fullName>
    </submittedName>
</protein>
<dbReference type="InterPro" id="IPR053905">
    <property type="entry name" value="EF-G-like_DII"/>
</dbReference>
<keyword evidence="2" id="KW-0648">Protein biosynthesis</keyword>
<dbReference type="InterPro" id="IPR000795">
    <property type="entry name" value="T_Tr_GTP-bd_dom"/>
</dbReference>
<reference evidence="7" key="1">
    <citation type="journal article" date="2023" name="Mol. Phylogenet. Evol.">
        <title>Genome-scale phylogeny and comparative genomics of the fungal order Sordariales.</title>
        <authorList>
            <person name="Hensen N."/>
            <person name="Bonometti L."/>
            <person name="Westerberg I."/>
            <person name="Brannstrom I.O."/>
            <person name="Guillou S."/>
            <person name="Cros-Aarteil S."/>
            <person name="Calhoun S."/>
            <person name="Haridas S."/>
            <person name="Kuo A."/>
            <person name="Mondo S."/>
            <person name="Pangilinan J."/>
            <person name="Riley R."/>
            <person name="LaButti K."/>
            <person name="Andreopoulos B."/>
            <person name="Lipzen A."/>
            <person name="Chen C."/>
            <person name="Yan M."/>
            <person name="Daum C."/>
            <person name="Ng V."/>
            <person name="Clum A."/>
            <person name="Steindorff A."/>
            <person name="Ohm R.A."/>
            <person name="Martin F."/>
            <person name="Silar P."/>
            <person name="Natvig D.O."/>
            <person name="Lalanne C."/>
            <person name="Gautier V."/>
            <person name="Ament-Velasquez S.L."/>
            <person name="Kruys A."/>
            <person name="Hutchinson M.I."/>
            <person name="Powell A.J."/>
            <person name="Barry K."/>
            <person name="Miller A.N."/>
            <person name="Grigoriev I.V."/>
            <person name="Debuchy R."/>
            <person name="Gladieux P."/>
            <person name="Hiltunen Thoren M."/>
            <person name="Johannesson H."/>
        </authorList>
    </citation>
    <scope>NUCLEOTIDE SEQUENCE</scope>
    <source>
        <strain evidence="7">CBS 141.50</strain>
    </source>
</reference>
<dbReference type="InterPro" id="IPR031157">
    <property type="entry name" value="G_TR_CS"/>
</dbReference>
<dbReference type="PANTHER" id="PTHR43261:SF1">
    <property type="entry name" value="RIBOSOME-RELEASING FACTOR 2, MITOCHONDRIAL"/>
    <property type="match status" value="1"/>
</dbReference>
<dbReference type="EMBL" id="MU853598">
    <property type="protein sequence ID" value="KAK4142369.1"/>
    <property type="molecule type" value="Genomic_DNA"/>
</dbReference>
<evidence type="ECO:0000313" key="8">
    <source>
        <dbReference type="Proteomes" id="UP001302676"/>
    </source>
</evidence>
<name>A0AAN6V0P6_9PEZI</name>
<dbReference type="PANTHER" id="PTHR43261">
    <property type="entry name" value="TRANSLATION ELONGATION FACTOR G-RELATED"/>
    <property type="match status" value="1"/>
</dbReference>
<dbReference type="CDD" id="cd16262">
    <property type="entry name" value="EFG_III"/>
    <property type="match status" value="1"/>
</dbReference>
<reference evidence="7" key="2">
    <citation type="submission" date="2023-05" db="EMBL/GenBank/DDBJ databases">
        <authorList>
            <consortium name="Lawrence Berkeley National Laboratory"/>
            <person name="Steindorff A."/>
            <person name="Hensen N."/>
            <person name="Bonometti L."/>
            <person name="Westerberg I."/>
            <person name="Brannstrom I.O."/>
            <person name="Guillou S."/>
            <person name="Cros-Aarteil S."/>
            <person name="Calhoun S."/>
            <person name="Haridas S."/>
            <person name="Kuo A."/>
            <person name="Mondo S."/>
            <person name="Pangilinan J."/>
            <person name="Riley R."/>
            <person name="Labutti K."/>
            <person name="Andreopoulos B."/>
            <person name="Lipzen A."/>
            <person name="Chen C."/>
            <person name="Yanf M."/>
            <person name="Daum C."/>
            <person name="Ng V."/>
            <person name="Clum A."/>
            <person name="Ohm R."/>
            <person name="Martin F."/>
            <person name="Silar P."/>
            <person name="Natvig D."/>
            <person name="Lalanne C."/>
            <person name="Gautier V."/>
            <person name="Ament-Velasquez S.L."/>
            <person name="Kruys A."/>
            <person name="Hutchinson M.I."/>
            <person name="Powell A.J."/>
            <person name="Barry K."/>
            <person name="Miller A.N."/>
            <person name="Grigoriev I.V."/>
            <person name="Debuchy R."/>
            <person name="Gladieux P."/>
            <person name="Thoren M.H."/>
            <person name="Johannesson H."/>
        </authorList>
    </citation>
    <scope>NUCLEOTIDE SEQUENCE</scope>
    <source>
        <strain evidence="7">CBS 141.50</strain>
    </source>
</reference>
<keyword evidence="3" id="KW-0496">Mitochondrion</keyword>
<dbReference type="SUPFAM" id="SSF54980">
    <property type="entry name" value="EF-G C-terminal domain-like"/>
    <property type="match status" value="2"/>
</dbReference>
<dbReference type="InterPro" id="IPR009000">
    <property type="entry name" value="Transl_B-barrel_sf"/>
</dbReference>
<feature type="region of interest" description="Disordered" evidence="5">
    <location>
        <begin position="776"/>
        <end position="815"/>
    </location>
</feature>
<evidence type="ECO:0000256" key="2">
    <source>
        <dbReference type="ARBA" id="ARBA00022917"/>
    </source>
</evidence>
<sequence length="888" mass="98650">MVWAAPLRANCRHGQGKLSKSKNALSAAVLGLKHTQLARIRFARNYSSDHAHHEARIENVRNIGIIAHVDAGKTTTTERMLYHSGRTRHIGNVDHGNTTTDFLPMERERGITIQSAAVTFQWPPKGLCPPDHEPKTINLIDTPGHQDFRYEVDRCLPILDGAVCILDSVKGVETHTERVWGSAQLSKIPRLLFVNKLDRDGASFRRSVLEVASRLRTWPLLCQIPWWNKDEFIGVIDVIHQHGFKFSSTGIMSVVTKQSLTNHNDALLEEMETARLRLIETLSENDDQIMEEFLEVEKDVPSSSIKAAIRRLIKDGEAKFTPIFAGASLRNIGVQPLLDAVVDYLPSPDERPPLQIIGGAAPTLPELLTKPSKKKRAVTQQPPIAALAHVFKVVDDPRRGMMSWVRIYHGSIGRMAHMWNSHVHAFERAQHLLHVSAKDHHEIPELPTGHIGALTGLKSARTGDTLVTFPGHHGNSAPESFQNLRIKALETPPAVAFIAIEPYTRTASEKIEEALSRLSREDPSIRWTKDEKTDHLILSGMGLLHLEIAQDRLLTHYKIDRESAMWGDIEVEYSECPLASSSPHRTVYDRSIRDKAGKAGCTVTIEPFQSSHETEEVEEGTVYDDKPRHHDGLLEFRTERDGNLIHITIPVDPKADLTTLPFDPDLVRQQLFNGAIAGLARGPRRNAPVRRCLVHVTFDPATDFFGPVASTGGHITNAALFAVRGALKEAHSQGQVGILEPFSHVQIYCPEEAGHAIQHDLAAVRGGRVLQVRKPEDDDAAADFDSSTTQSPSNNNNSNDGETPPSITIIDTSKVYSPPDPYESIQSLRGAKKAVVRMLSIVAEAPLKEMMKYDSHLRSMTGGRHTLQLDQGGFELVTGQREKALDVW</sequence>
<dbReference type="InterPro" id="IPR027417">
    <property type="entry name" value="P-loop_NTPase"/>
</dbReference>
<dbReference type="NCBIfam" id="TIGR00231">
    <property type="entry name" value="small_GTP"/>
    <property type="match status" value="1"/>
</dbReference>
<dbReference type="AlphaFoldDB" id="A0AAN6V0P6"/>
<dbReference type="Proteomes" id="UP001302676">
    <property type="component" value="Unassembled WGS sequence"/>
</dbReference>
<dbReference type="InterPro" id="IPR035647">
    <property type="entry name" value="EFG_III/V"/>
</dbReference>
<proteinExistence type="predicted"/>
<feature type="compositionally biased region" description="Polar residues" evidence="5">
    <location>
        <begin position="805"/>
        <end position="815"/>
    </location>
</feature>
<evidence type="ECO:0000313" key="7">
    <source>
        <dbReference type="EMBL" id="KAK4142369.1"/>
    </source>
</evidence>
<dbReference type="InterPro" id="IPR041095">
    <property type="entry name" value="EFG_II"/>
</dbReference>
<dbReference type="GO" id="GO:0005759">
    <property type="term" value="C:mitochondrial matrix"/>
    <property type="evidence" value="ECO:0007669"/>
    <property type="project" value="UniProtKB-ARBA"/>
</dbReference>
<keyword evidence="7" id="KW-0378">Hydrolase</keyword>
<keyword evidence="1" id="KW-0547">Nucleotide-binding</keyword>
<evidence type="ECO:0000256" key="1">
    <source>
        <dbReference type="ARBA" id="ARBA00022741"/>
    </source>
</evidence>
<dbReference type="PROSITE" id="PS00301">
    <property type="entry name" value="G_TR_1"/>
    <property type="match status" value="1"/>
</dbReference>
<dbReference type="SUPFAM" id="SSF50447">
    <property type="entry name" value="Translation proteins"/>
    <property type="match status" value="1"/>
</dbReference>
<comment type="caution">
    <text evidence="7">The sequence shown here is derived from an EMBL/GenBank/DDBJ whole genome shotgun (WGS) entry which is preliminary data.</text>
</comment>
<dbReference type="GO" id="GO:0003924">
    <property type="term" value="F:GTPase activity"/>
    <property type="evidence" value="ECO:0007669"/>
    <property type="project" value="InterPro"/>
</dbReference>
<evidence type="ECO:0000256" key="4">
    <source>
        <dbReference type="ARBA" id="ARBA00023134"/>
    </source>
</evidence>
<accession>A0AAN6V0P6</accession>
<dbReference type="GeneID" id="87814262"/>